<organism evidence="5 6">
    <name type="scientific">Owenia fusiformis</name>
    <name type="common">Polychaete worm</name>
    <dbReference type="NCBI Taxonomy" id="6347"/>
    <lineage>
        <taxon>Eukaryota</taxon>
        <taxon>Metazoa</taxon>
        <taxon>Spiralia</taxon>
        <taxon>Lophotrochozoa</taxon>
        <taxon>Annelida</taxon>
        <taxon>Polychaeta</taxon>
        <taxon>Sedentaria</taxon>
        <taxon>Canalipalpata</taxon>
        <taxon>Sabellida</taxon>
        <taxon>Oweniida</taxon>
        <taxon>Oweniidae</taxon>
        <taxon>Owenia</taxon>
    </lineage>
</organism>
<evidence type="ECO:0000313" key="6">
    <source>
        <dbReference type="Proteomes" id="UP000749559"/>
    </source>
</evidence>
<dbReference type="PANTHER" id="PTHR11227">
    <property type="entry name" value="WD-REPEAT PROTEIN INTERACTING WITH PHOSPHOINOSIDES WIPI -RELATED"/>
    <property type="match status" value="1"/>
</dbReference>
<dbReference type="FunFam" id="2.130.10.10:FF:000964">
    <property type="entry name" value="WD repeat domain phosphoinositide-interacting protein"/>
    <property type="match status" value="1"/>
</dbReference>
<evidence type="ECO:0000256" key="2">
    <source>
        <dbReference type="ARBA" id="ARBA00022737"/>
    </source>
</evidence>
<dbReference type="Pfam" id="PF21032">
    <property type="entry name" value="PROPPIN"/>
    <property type="match status" value="1"/>
</dbReference>
<reference evidence="5" key="1">
    <citation type="submission" date="2022-03" db="EMBL/GenBank/DDBJ databases">
        <authorList>
            <person name="Martin C."/>
        </authorList>
    </citation>
    <scope>NUCLEOTIDE SEQUENCE</scope>
</reference>
<keyword evidence="2" id="KW-0677">Repeat</keyword>
<dbReference type="EMBL" id="CAIIXF020000006">
    <property type="protein sequence ID" value="CAH1786710.1"/>
    <property type="molecule type" value="Genomic_DNA"/>
</dbReference>
<evidence type="ECO:0000313" key="5">
    <source>
        <dbReference type="EMBL" id="CAH1786710.1"/>
    </source>
</evidence>
<dbReference type="AlphaFoldDB" id="A0A8S4P5F7"/>
<name>A0A8S4P5F7_OWEFU</name>
<gene>
    <name evidence="5" type="ORF">OFUS_LOCUS12550</name>
</gene>
<protein>
    <recommendedName>
        <fullName evidence="7">WD repeat domain phosphoinositide-interacting protein 4</fullName>
    </recommendedName>
</protein>
<keyword evidence="6" id="KW-1185">Reference proteome</keyword>
<keyword evidence="3" id="KW-0072">Autophagy</keyword>
<dbReference type="SMART" id="SM00320">
    <property type="entry name" value="WD40"/>
    <property type="match status" value="2"/>
</dbReference>
<evidence type="ECO:0000256" key="1">
    <source>
        <dbReference type="ARBA" id="ARBA00022574"/>
    </source>
</evidence>
<dbReference type="InterPro" id="IPR036322">
    <property type="entry name" value="WD40_repeat_dom_sf"/>
</dbReference>
<comment type="similarity">
    <text evidence="4">Belongs to the WD repeat PROPPIN family.</text>
</comment>
<dbReference type="GO" id="GO:0005737">
    <property type="term" value="C:cytoplasm"/>
    <property type="evidence" value="ECO:0007669"/>
    <property type="project" value="UniProtKB-ARBA"/>
</dbReference>
<proteinExistence type="inferred from homology"/>
<sequence>MTARGVLGLRFNQEHGCFTSATETGFRVYNVEPLSEKMRAGLDAVGSVRHIEMLHRTNLLAVIAGGGLPKFAENTVLVWDDSQKEAEKKCVLEFTFAQPVMSVRMRRDRLIVVLRNQVHVFKFPNDSKRLLSFDTRDNPKGLCEVSSNMENQILVFPGYKCGSLQIVDLATTEPESSTAPVTINAHQSELACIAINQQGSLVATASKKGTLIRVFDTSTRRQLVELRRGADPATLYCMNFSHDSSYLCVSSDKGTVHIFAVKDTQLNKRSTFKKMGFLGQYVESQWGLASFTVAAECACICAFGPVTPAGSSVIAICVDGTFHKYVFTPDGNCNREAFDVYLELGDDMDF</sequence>
<dbReference type="OrthoDB" id="1667587at2759"/>
<dbReference type="GO" id="GO:0006914">
    <property type="term" value="P:autophagy"/>
    <property type="evidence" value="ECO:0007669"/>
    <property type="project" value="UniProtKB-KW"/>
</dbReference>
<dbReference type="InterPro" id="IPR015943">
    <property type="entry name" value="WD40/YVTN_repeat-like_dom_sf"/>
</dbReference>
<evidence type="ECO:0000256" key="4">
    <source>
        <dbReference type="ARBA" id="ARBA00025740"/>
    </source>
</evidence>
<comment type="caution">
    <text evidence="5">The sequence shown here is derived from an EMBL/GenBank/DDBJ whole genome shotgun (WGS) entry which is preliminary data.</text>
</comment>
<dbReference type="SUPFAM" id="SSF50978">
    <property type="entry name" value="WD40 repeat-like"/>
    <property type="match status" value="1"/>
</dbReference>
<accession>A0A8S4P5F7</accession>
<dbReference type="Proteomes" id="UP000749559">
    <property type="component" value="Unassembled WGS sequence"/>
</dbReference>
<evidence type="ECO:0000256" key="3">
    <source>
        <dbReference type="ARBA" id="ARBA00023006"/>
    </source>
</evidence>
<dbReference type="InterPro" id="IPR048720">
    <property type="entry name" value="PROPPIN"/>
</dbReference>
<dbReference type="Gene3D" id="2.130.10.10">
    <property type="entry name" value="YVTN repeat-like/Quinoprotein amine dehydrogenase"/>
    <property type="match status" value="1"/>
</dbReference>
<keyword evidence="1" id="KW-0853">WD repeat</keyword>
<dbReference type="InterPro" id="IPR001680">
    <property type="entry name" value="WD40_rpt"/>
</dbReference>
<evidence type="ECO:0008006" key="7">
    <source>
        <dbReference type="Google" id="ProtNLM"/>
    </source>
</evidence>